<organism evidence="1 2">
    <name type="scientific">Breznakiella homolactica</name>
    <dbReference type="NCBI Taxonomy" id="2798577"/>
    <lineage>
        <taxon>Bacteria</taxon>
        <taxon>Pseudomonadati</taxon>
        <taxon>Spirochaetota</taxon>
        <taxon>Spirochaetia</taxon>
        <taxon>Spirochaetales</taxon>
        <taxon>Breznakiellaceae</taxon>
        <taxon>Breznakiella</taxon>
    </lineage>
</organism>
<protein>
    <submittedName>
        <fullName evidence="1">C_GCAxxG_C_C family protein</fullName>
    </submittedName>
</protein>
<reference evidence="1" key="1">
    <citation type="submission" date="2021-01" db="EMBL/GenBank/DDBJ databases">
        <title>Description of Breznakiella homolactica.</title>
        <authorList>
            <person name="Song Y."/>
            <person name="Brune A."/>
        </authorList>
    </citation>
    <scope>NUCLEOTIDE SEQUENCE</scope>
    <source>
        <strain evidence="1">RmG30</strain>
    </source>
</reference>
<dbReference type="Proteomes" id="UP000595917">
    <property type="component" value="Chromosome"/>
</dbReference>
<keyword evidence="2" id="KW-1185">Reference proteome</keyword>
<dbReference type="NCBIfam" id="TIGR01909">
    <property type="entry name" value="C_GCAxxG_C_C"/>
    <property type="match status" value="1"/>
</dbReference>
<dbReference type="RefSeq" id="WP_215626928.1">
    <property type="nucleotide sequence ID" value="NZ_CP067089.2"/>
</dbReference>
<accession>A0A7T7XNJ8</accession>
<dbReference type="InterPro" id="IPR010181">
    <property type="entry name" value="CGCAxxGCC_motif"/>
</dbReference>
<gene>
    <name evidence="1" type="ORF">JFL75_01525</name>
</gene>
<sequence>MTRAEKAVEKNKEGYNCAQSVLYAFAADCGLDAETGMALSTGFGAGIGRTQGICGAASGAVMALGLKYGKRNDTEGREKIEDCYNRVQEFLRAFAAEAGSTQCRELLSGCDLSTEEGKAYFKEHNLKETCLSCIRLSCDLAQEAMEEK</sequence>
<dbReference type="AlphaFoldDB" id="A0A7T7XNJ8"/>
<dbReference type="Pfam" id="PF09719">
    <property type="entry name" value="C_GCAxxG_C_C"/>
    <property type="match status" value="1"/>
</dbReference>
<dbReference type="EMBL" id="CP067089">
    <property type="protein sequence ID" value="QQO09625.1"/>
    <property type="molecule type" value="Genomic_DNA"/>
</dbReference>
<evidence type="ECO:0000313" key="2">
    <source>
        <dbReference type="Proteomes" id="UP000595917"/>
    </source>
</evidence>
<name>A0A7T7XNJ8_9SPIR</name>
<evidence type="ECO:0000313" key="1">
    <source>
        <dbReference type="EMBL" id="QQO09625.1"/>
    </source>
</evidence>
<proteinExistence type="predicted"/>
<dbReference type="KEGG" id="bhc:JFL75_01525"/>